<feature type="domain" description="Ig-like" evidence="5">
    <location>
        <begin position="878"/>
        <end position="967"/>
    </location>
</feature>
<comment type="caution">
    <text evidence="6">The sequence shown here is derived from an EMBL/GenBank/DDBJ whole genome shotgun (WGS) entry which is preliminary data.</text>
</comment>
<dbReference type="InterPro" id="IPR036179">
    <property type="entry name" value="Ig-like_dom_sf"/>
</dbReference>
<gene>
    <name evidence="6" type="ORF">GCM10023213_33120</name>
</gene>
<keyword evidence="4" id="KW-0732">Signal</keyword>
<evidence type="ECO:0000256" key="1">
    <source>
        <dbReference type="ARBA" id="ARBA00022737"/>
    </source>
</evidence>
<dbReference type="PROSITE" id="PS50835">
    <property type="entry name" value="IG_LIKE"/>
    <property type="match status" value="2"/>
</dbReference>
<feature type="compositionally biased region" description="Polar residues" evidence="3">
    <location>
        <begin position="274"/>
        <end position="284"/>
    </location>
</feature>
<evidence type="ECO:0000259" key="5">
    <source>
        <dbReference type="PROSITE" id="PS50835"/>
    </source>
</evidence>
<organism evidence="6 7">
    <name type="scientific">Prosthecobacter algae</name>
    <dbReference type="NCBI Taxonomy" id="1144682"/>
    <lineage>
        <taxon>Bacteria</taxon>
        <taxon>Pseudomonadati</taxon>
        <taxon>Verrucomicrobiota</taxon>
        <taxon>Verrucomicrobiia</taxon>
        <taxon>Verrucomicrobiales</taxon>
        <taxon>Verrucomicrobiaceae</taxon>
        <taxon>Prosthecobacter</taxon>
    </lineage>
</organism>
<evidence type="ECO:0000313" key="7">
    <source>
        <dbReference type="Proteomes" id="UP001499852"/>
    </source>
</evidence>
<dbReference type="InterPro" id="IPR007110">
    <property type="entry name" value="Ig-like_dom"/>
</dbReference>
<dbReference type="InterPro" id="IPR003599">
    <property type="entry name" value="Ig_sub"/>
</dbReference>
<sequence length="1156" mass="124782">MTYIARAFFLAASLGLATANARAAEPRLVVSQVGLHFICTADGQPDMYSWRTPTLDTSPSASPGDFIIPVIRESSFDEAVVSTVPVISGGRTALRVSSEINSTDIAHMHPVGFEGETARLVNLDAVHWRNDNAPNVGPHMMKDRFYSNFPPLRNPDQAGRYGTTAVEVPATHSLYPRNYKRHPGYDPANWNWSLDYDTPLSTDKKRLQGRLHLELVRPPTTDSDPPMDFTLVISGAGMSTISVSGLRIFTTPNDLVYKVNRGHFRNVGKAETESVASARQQTLGRRSGARGARPEDPGYTSEGDKTVLDIDLLSRFFNVQYYDQLSFSSGIIEIKIYNGHDWTTGNPPPAQIVQVRLPAGQAPAPTLITAGSFAVQYLQPSSGAPTVYSHPAVQAPRWWSFNQTGTLGIFSAMGEPQPSPASFGRFHPGPDLVTSPGISAVDPRSNTQRVPGVKALFYGRSDFLYPDVQQIPQHTLFSDPLAVIRYDEDSGYNRPQHYGSDSFRLVKHAAPLIAEAEVPSTRYQPTPEYTDRDIPMAADFVDELPIMRTQPTLPPDLFFPGTLRLTAGAFSTSEATYQWRRNGVNIPGATHTNLNAPLDSAAAAGKYDVKVTNAKGSIVSDSVEVTLPDPVIFEQPRSITAFSGDKVIFSVQAEGTGLRYQWRRNGLAISKATARTYAIAKVSADDQANYDVFITGTKGTRLSAPALLRVHQPLTITQHPLSGVVHAGLTLALKVRAVGEMPINYQWRRNGEVIEGAINDSLLVQATEPGAPADRYEVVVTNSVATRTSATVEVRTIGYPPEISQSPDSATVDIGGEATFSVALYGDSTGLTYQWRRNGVNMPKTNFADLVLKPAKKIDEGVYDCIVSNAYGSSLSEPATLLVGERLTFSLLPGDAAVNPGEPVTFAATAGHEGDVVTYQWSLNGKPLAGAIYQTVEIPAALPADAGLYTVTATRGKEKATATARLNLLEKGVLFYKITGTTTSHAADQTTRSALSGLLLVDVSRDAVGGALVLTSKDGKVTRYKAHVLMNLRVDSTSPGSGGQMAISYVEDPGSYSGEPGYRGALWLQGAQSLIRLDAQTQTLGAKTLSGVMNNLEVFSANSGLHTELENLSLKGVLDLPATILSRQKGEGIDAALDRLRIDLQTQGMMEDRSAR</sequence>
<evidence type="ECO:0000256" key="4">
    <source>
        <dbReference type="SAM" id="SignalP"/>
    </source>
</evidence>
<protein>
    <recommendedName>
        <fullName evidence="5">Ig-like domain-containing protein</fullName>
    </recommendedName>
</protein>
<feature type="chain" id="PRO_5047202111" description="Ig-like domain-containing protein" evidence="4">
    <location>
        <begin position="24"/>
        <end position="1156"/>
    </location>
</feature>
<name>A0ABP9PI02_9BACT</name>
<accession>A0ABP9PI02</accession>
<evidence type="ECO:0000313" key="6">
    <source>
        <dbReference type="EMBL" id="GAA5143981.1"/>
    </source>
</evidence>
<dbReference type="Pfam" id="PF13927">
    <property type="entry name" value="Ig_3"/>
    <property type="match status" value="1"/>
</dbReference>
<dbReference type="PANTHER" id="PTHR44170:SF6">
    <property type="entry name" value="CONTACTIN"/>
    <property type="match status" value="1"/>
</dbReference>
<dbReference type="InterPro" id="IPR013783">
    <property type="entry name" value="Ig-like_fold"/>
</dbReference>
<evidence type="ECO:0000256" key="3">
    <source>
        <dbReference type="SAM" id="MobiDB-lite"/>
    </source>
</evidence>
<keyword evidence="7" id="KW-1185">Reference proteome</keyword>
<keyword evidence="2" id="KW-1015">Disulfide bond</keyword>
<dbReference type="SUPFAM" id="SSF48726">
    <property type="entry name" value="Immunoglobulin"/>
    <property type="match status" value="4"/>
</dbReference>
<dbReference type="PANTHER" id="PTHR44170">
    <property type="entry name" value="PROTEIN SIDEKICK"/>
    <property type="match status" value="1"/>
</dbReference>
<proteinExistence type="predicted"/>
<evidence type="ECO:0000256" key="2">
    <source>
        <dbReference type="ARBA" id="ARBA00023157"/>
    </source>
</evidence>
<dbReference type="SMART" id="SM00409">
    <property type="entry name" value="IG"/>
    <property type="match status" value="3"/>
</dbReference>
<dbReference type="Proteomes" id="UP001499852">
    <property type="component" value="Unassembled WGS sequence"/>
</dbReference>
<keyword evidence="1" id="KW-0677">Repeat</keyword>
<feature type="region of interest" description="Disordered" evidence="3">
    <location>
        <begin position="270"/>
        <end position="301"/>
    </location>
</feature>
<dbReference type="Gene3D" id="2.60.40.10">
    <property type="entry name" value="Immunoglobulins"/>
    <property type="match status" value="5"/>
</dbReference>
<dbReference type="EMBL" id="BAABIA010000006">
    <property type="protein sequence ID" value="GAA5143981.1"/>
    <property type="molecule type" value="Genomic_DNA"/>
</dbReference>
<feature type="signal peptide" evidence="4">
    <location>
        <begin position="1"/>
        <end position="23"/>
    </location>
</feature>
<feature type="compositionally biased region" description="Basic and acidic residues" evidence="3">
    <location>
        <begin position="292"/>
        <end position="301"/>
    </location>
</feature>
<dbReference type="RefSeq" id="WP_345737500.1">
    <property type="nucleotide sequence ID" value="NZ_BAABIA010000006.1"/>
</dbReference>
<reference evidence="7" key="1">
    <citation type="journal article" date="2019" name="Int. J. Syst. Evol. Microbiol.">
        <title>The Global Catalogue of Microorganisms (GCM) 10K type strain sequencing project: providing services to taxonomists for standard genome sequencing and annotation.</title>
        <authorList>
            <consortium name="The Broad Institute Genomics Platform"/>
            <consortium name="The Broad Institute Genome Sequencing Center for Infectious Disease"/>
            <person name="Wu L."/>
            <person name="Ma J."/>
        </authorList>
    </citation>
    <scope>NUCLEOTIDE SEQUENCE [LARGE SCALE GENOMIC DNA]</scope>
    <source>
        <strain evidence="7">JCM 18053</strain>
    </source>
</reference>
<feature type="domain" description="Ig-like" evidence="5">
    <location>
        <begin position="801"/>
        <end position="876"/>
    </location>
</feature>